<evidence type="ECO:0000256" key="8">
    <source>
        <dbReference type="RuleBase" id="RU000688"/>
    </source>
</evidence>
<keyword evidence="11" id="KW-1185">Reference proteome</keyword>
<gene>
    <name evidence="12" type="primary">LOC106076927</name>
</gene>
<dbReference type="AlphaFoldDB" id="A0A9W3AWZ2"/>
<dbReference type="Proteomes" id="UP001165740">
    <property type="component" value="Chromosome 7"/>
</dbReference>
<dbReference type="InterPro" id="IPR000276">
    <property type="entry name" value="GPCR_Rhodpsn"/>
</dbReference>
<dbReference type="Gene3D" id="2.160.20.80">
    <property type="entry name" value="E3 ubiquitin-protein ligase SopA"/>
    <property type="match status" value="1"/>
</dbReference>
<dbReference type="PANTHER" id="PTHR24243:SF208">
    <property type="entry name" value="PYROKININ-1 RECEPTOR"/>
    <property type="match status" value="1"/>
</dbReference>
<feature type="transmembrane region" description="Helical" evidence="9">
    <location>
        <begin position="138"/>
        <end position="157"/>
    </location>
</feature>
<evidence type="ECO:0000313" key="12">
    <source>
        <dbReference type="RefSeq" id="XP_055891738.1"/>
    </source>
</evidence>
<dbReference type="Gene3D" id="1.20.1070.10">
    <property type="entry name" value="Rhodopsin 7-helix transmembrane proteins"/>
    <property type="match status" value="1"/>
</dbReference>
<dbReference type="GO" id="GO:0016020">
    <property type="term" value="C:membrane"/>
    <property type="evidence" value="ECO:0007669"/>
    <property type="project" value="UniProtKB-SubCell"/>
</dbReference>
<keyword evidence="3 9" id="KW-1133">Transmembrane helix</keyword>
<dbReference type="PROSITE" id="PS50262">
    <property type="entry name" value="G_PROTEIN_RECEP_F1_2"/>
    <property type="match status" value="1"/>
</dbReference>
<feature type="transmembrane region" description="Helical" evidence="9">
    <location>
        <begin position="189"/>
        <end position="213"/>
    </location>
</feature>
<feature type="transmembrane region" description="Helical" evidence="9">
    <location>
        <begin position="95"/>
        <end position="117"/>
    </location>
</feature>
<evidence type="ECO:0000256" key="6">
    <source>
        <dbReference type="ARBA" id="ARBA00023170"/>
    </source>
</evidence>
<dbReference type="PROSITE" id="PS00237">
    <property type="entry name" value="G_PROTEIN_RECEP_F1_1"/>
    <property type="match status" value="1"/>
</dbReference>
<dbReference type="InterPro" id="IPR017452">
    <property type="entry name" value="GPCR_Rhodpsn_7TM"/>
</dbReference>
<evidence type="ECO:0000256" key="1">
    <source>
        <dbReference type="ARBA" id="ARBA00004141"/>
    </source>
</evidence>
<evidence type="ECO:0000256" key="9">
    <source>
        <dbReference type="SAM" id="Phobius"/>
    </source>
</evidence>
<keyword evidence="7 8" id="KW-0807">Transducer</keyword>
<proteinExistence type="inferred from homology"/>
<dbReference type="SUPFAM" id="SSF141571">
    <property type="entry name" value="Pentapeptide repeat-like"/>
    <property type="match status" value="1"/>
</dbReference>
<feature type="transmembrane region" description="Helical" evidence="9">
    <location>
        <begin position="251"/>
        <end position="273"/>
    </location>
</feature>
<dbReference type="Pfam" id="PF00001">
    <property type="entry name" value="7tm_1"/>
    <property type="match status" value="1"/>
</dbReference>
<evidence type="ECO:0000313" key="11">
    <source>
        <dbReference type="Proteomes" id="UP001165740"/>
    </source>
</evidence>
<evidence type="ECO:0000259" key="10">
    <source>
        <dbReference type="PROSITE" id="PS50262"/>
    </source>
</evidence>
<keyword evidence="5 9" id="KW-0472">Membrane</keyword>
<keyword evidence="2 8" id="KW-0812">Transmembrane</keyword>
<keyword evidence="4 8" id="KW-0297">G-protein coupled receptor</keyword>
<dbReference type="PANTHER" id="PTHR24243">
    <property type="entry name" value="G-PROTEIN COUPLED RECEPTOR"/>
    <property type="match status" value="1"/>
</dbReference>
<dbReference type="SUPFAM" id="SSF81321">
    <property type="entry name" value="Family A G protein-coupled receptor-like"/>
    <property type="match status" value="1"/>
</dbReference>
<sequence>MNNTEADPFASWPDGDLFPWRITEAIVYLVVICVGIVGNLFVFYINHFRFPSTTDTLFKRILAFFDLIGLTMFVPLALYLTFVPDTPYYNNCCKYLSFFALWSLSTGGNFLVVIAMDRFLKLCLLRKSGIEPAIVKKIIFGLALYTGLLNIPVTLLFTRDETPMVFYQVKAVYCFLDLRTDLVILMEFFSYYSMVSISGVALTLIILYGKIILKLRELSFKHKELKGKTAGASEEAAKGNRQSRAMLKSSLVFIAVTAAYFGCFTPYGVVVIMENVRFLQAHQLSPLTKALYDLCKLSPTLTHMLNPLIFIFSSDRFMSEVKAIVLCRSSFRYCCVRRQNLVRDANIRDAHILDAHVRDAHILDAHICDAHIRDAHIRDAHILDAHVRDAHILDAHICDAHVRDAHVRDAHVRDAHILDARICDAHVRVAHIRDARFCL</sequence>
<protein>
    <submittedName>
        <fullName evidence="12">fMet-Leu-Phe receptor-like</fullName>
    </submittedName>
</protein>
<evidence type="ECO:0000256" key="3">
    <source>
        <dbReference type="ARBA" id="ARBA00022989"/>
    </source>
</evidence>
<keyword evidence="6 8" id="KW-0675">Receptor</keyword>
<evidence type="ECO:0000256" key="7">
    <source>
        <dbReference type="ARBA" id="ARBA00023224"/>
    </source>
</evidence>
<evidence type="ECO:0000256" key="2">
    <source>
        <dbReference type="ARBA" id="ARBA00022692"/>
    </source>
</evidence>
<dbReference type="CDD" id="cd00637">
    <property type="entry name" value="7tm_classA_rhodopsin-like"/>
    <property type="match status" value="1"/>
</dbReference>
<feature type="domain" description="G-protein coupled receptors family 1 profile" evidence="10">
    <location>
        <begin position="38"/>
        <end position="310"/>
    </location>
</feature>
<organism evidence="11 12">
    <name type="scientific">Biomphalaria glabrata</name>
    <name type="common">Bloodfluke planorb</name>
    <name type="synonym">Freshwater snail</name>
    <dbReference type="NCBI Taxonomy" id="6526"/>
    <lineage>
        <taxon>Eukaryota</taxon>
        <taxon>Metazoa</taxon>
        <taxon>Spiralia</taxon>
        <taxon>Lophotrochozoa</taxon>
        <taxon>Mollusca</taxon>
        <taxon>Gastropoda</taxon>
        <taxon>Heterobranchia</taxon>
        <taxon>Euthyneura</taxon>
        <taxon>Panpulmonata</taxon>
        <taxon>Hygrophila</taxon>
        <taxon>Lymnaeoidea</taxon>
        <taxon>Planorbidae</taxon>
        <taxon>Biomphalaria</taxon>
    </lineage>
</organism>
<accession>A0A9W3AWZ2</accession>
<dbReference type="OrthoDB" id="5969463at2759"/>
<feature type="transmembrane region" description="Helical" evidence="9">
    <location>
        <begin position="57"/>
        <end position="83"/>
    </location>
</feature>
<comment type="similarity">
    <text evidence="8">Belongs to the G-protein coupled receptor 1 family.</text>
</comment>
<dbReference type="PRINTS" id="PR00237">
    <property type="entry name" value="GPCRRHODOPSN"/>
</dbReference>
<dbReference type="GO" id="GO:0004930">
    <property type="term" value="F:G protein-coupled receptor activity"/>
    <property type="evidence" value="ECO:0007669"/>
    <property type="project" value="UniProtKB-KW"/>
</dbReference>
<evidence type="ECO:0000256" key="5">
    <source>
        <dbReference type="ARBA" id="ARBA00023136"/>
    </source>
</evidence>
<reference evidence="12" key="1">
    <citation type="submission" date="2025-08" db="UniProtKB">
        <authorList>
            <consortium name="RefSeq"/>
        </authorList>
    </citation>
    <scope>IDENTIFICATION</scope>
</reference>
<name>A0A9W3AWZ2_BIOGL</name>
<dbReference type="GeneID" id="106076927"/>
<feature type="transmembrane region" description="Helical" evidence="9">
    <location>
        <begin position="25"/>
        <end position="45"/>
    </location>
</feature>
<evidence type="ECO:0000256" key="4">
    <source>
        <dbReference type="ARBA" id="ARBA00023040"/>
    </source>
</evidence>
<dbReference type="RefSeq" id="XP_055891738.1">
    <property type="nucleotide sequence ID" value="XM_056035763.1"/>
</dbReference>
<comment type="subcellular location">
    <subcellularLocation>
        <location evidence="1">Membrane</location>
        <topology evidence="1">Multi-pass membrane protein</topology>
    </subcellularLocation>
</comment>